<dbReference type="EMBL" id="QGHA01000008">
    <property type="protein sequence ID" value="PWK75375.1"/>
    <property type="molecule type" value="Genomic_DNA"/>
</dbReference>
<reference evidence="1 2" key="1">
    <citation type="submission" date="2018-05" db="EMBL/GenBank/DDBJ databases">
        <title>Genomic Encyclopedia of Archaeal and Bacterial Type Strains, Phase II (KMG-II): from individual species to whole genera.</title>
        <authorList>
            <person name="Goeker M."/>
        </authorList>
    </citation>
    <scope>NUCLEOTIDE SEQUENCE [LARGE SCALE GENOMIC DNA]</scope>
    <source>
        <strain evidence="1 2">DSM 19975</strain>
    </source>
</reference>
<evidence type="ECO:0000313" key="2">
    <source>
        <dbReference type="Proteomes" id="UP000245678"/>
    </source>
</evidence>
<accession>A0A316HAK6</accession>
<dbReference type="AlphaFoldDB" id="A0A316HAK6"/>
<proteinExistence type="predicted"/>
<sequence>MEAITAGGAFTEIAYQAIKQQQVLIKTCQVLISGLKRKVGITRHRQLQMQTRLLIVLLEISRLWVAAQGCRGNN</sequence>
<comment type="caution">
    <text evidence="1">The sequence shown here is derived from an EMBL/GenBank/DDBJ whole genome shotgun (WGS) entry which is preliminary data.</text>
</comment>
<keyword evidence="2" id="KW-1185">Reference proteome</keyword>
<name>A0A316HAK6_9SPHI</name>
<organism evidence="1 2">
    <name type="scientific">Mucilaginibacter oryzae</name>
    <dbReference type="NCBI Taxonomy" id="468058"/>
    <lineage>
        <taxon>Bacteria</taxon>
        <taxon>Pseudomonadati</taxon>
        <taxon>Bacteroidota</taxon>
        <taxon>Sphingobacteriia</taxon>
        <taxon>Sphingobacteriales</taxon>
        <taxon>Sphingobacteriaceae</taxon>
        <taxon>Mucilaginibacter</taxon>
    </lineage>
</organism>
<evidence type="ECO:0000313" key="1">
    <source>
        <dbReference type="EMBL" id="PWK75375.1"/>
    </source>
</evidence>
<gene>
    <name evidence="1" type="ORF">LX99_03869</name>
</gene>
<dbReference type="Proteomes" id="UP000245678">
    <property type="component" value="Unassembled WGS sequence"/>
</dbReference>
<protein>
    <submittedName>
        <fullName evidence="1">Uncharacterized protein</fullName>
    </submittedName>
</protein>